<evidence type="ECO:0000256" key="2">
    <source>
        <dbReference type="SAM" id="Phobius"/>
    </source>
</evidence>
<gene>
    <name evidence="3" type="ORF">F6W96_22160</name>
</gene>
<accession>A0A6G9Z4R5</accession>
<name>A0A6G9Z4R5_9NOCA</name>
<evidence type="ECO:0000256" key="1">
    <source>
        <dbReference type="SAM" id="MobiDB-lite"/>
    </source>
</evidence>
<organism evidence="3 4">
    <name type="scientific">Nocardia terpenica</name>
    <dbReference type="NCBI Taxonomy" id="455432"/>
    <lineage>
        <taxon>Bacteria</taxon>
        <taxon>Bacillati</taxon>
        <taxon>Actinomycetota</taxon>
        <taxon>Actinomycetes</taxon>
        <taxon>Mycobacteriales</taxon>
        <taxon>Nocardiaceae</taxon>
        <taxon>Nocardia</taxon>
    </lineage>
</organism>
<feature type="transmembrane region" description="Helical" evidence="2">
    <location>
        <begin position="152"/>
        <end position="177"/>
    </location>
</feature>
<dbReference type="RefSeq" id="WP_167487933.1">
    <property type="nucleotide sequence ID" value="NZ_CP046173.1"/>
</dbReference>
<feature type="region of interest" description="Disordered" evidence="1">
    <location>
        <begin position="124"/>
        <end position="146"/>
    </location>
</feature>
<protein>
    <submittedName>
        <fullName evidence="3">Uncharacterized protein</fullName>
    </submittedName>
</protein>
<dbReference type="Proteomes" id="UP000500953">
    <property type="component" value="Chromosome"/>
</dbReference>
<feature type="region of interest" description="Disordered" evidence="1">
    <location>
        <begin position="367"/>
        <end position="401"/>
    </location>
</feature>
<dbReference type="EMBL" id="CP046173">
    <property type="protein sequence ID" value="QIS20595.1"/>
    <property type="molecule type" value="Genomic_DNA"/>
</dbReference>
<evidence type="ECO:0000313" key="3">
    <source>
        <dbReference type="EMBL" id="QIS20595.1"/>
    </source>
</evidence>
<proteinExistence type="predicted"/>
<keyword evidence="2" id="KW-0472">Membrane</keyword>
<reference evidence="3 4" key="1">
    <citation type="journal article" date="2019" name="ACS Chem. Biol.">
        <title>Identification and Mobilization of a Cryptic Antibiotic Biosynthesis Gene Locus from a Human-Pathogenic Nocardia Isolate.</title>
        <authorList>
            <person name="Herisse M."/>
            <person name="Ishida K."/>
            <person name="Porter J.L."/>
            <person name="Howden B."/>
            <person name="Hertweck C."/>
            <person name="Stinear T.P."/>
            <person name="Pidot S.J."/>
        </authorList>
    </citation>
    <scope>NUCLEOTIDE SEQUENCE [LARGE SCALE GENOMIC DNA]</scope>
    <source>
        <strain evidence="3 4">AUSMDU00012715</strain>
    </source>
</reference>
<keyword evidence="2" id="KW-1133">Transmembrane helix</keyword>
<dbReference type="AlphaFoldDB" id="A0A6G9Z4R5"/>
<evidence type="ECO:0000313" key="4">
    <source>
        <dbReference type="Proteomes" id="UP000500953"/>
    </source>
</evidence>
<keyword evidence="2" id="KW-0812">Transmembrane</keyword>
<sequence length="401" mass="42970">MPDGVDRLMMVRGALLQWLYTELLTGRRESTPSPAAISRGWSEPPPSRDELAVAARWLADKGYATAVKPWSPGASRMRITAAGEHVARLPGGLEEAEQPAPVAPTSSTTFHFPHSHDVIITQNSDAARVSDTRSSGAPAETTATSKRRHRSVLIATWVGSIAGIVGAVVALLVWAPWRGHPTGNRADPPTTPPFTWTVDRRLDNCASFLFRQTIDELGPPPASGDWSKWIQANHGIDASPIGPLGRASRVTLTLAGLSRSPVTLTELSVEAVDRKAGGVAGTYIEGQCGGETTGRLVEVNLDNKPPKIVSSADDPNALWGGGMRTKVIKFPYTITDTDTETFLIIGETGNYTAWRIHVRWSDGKQSGDAVIDDHGAPFETSPPGPGSRKYLAADSKWQPAP</sequence>